<feature type="signal peptide" evidence="1">
    <location>
        <begin position="1"/>
        <end position="19"/>
    </location>
</feature>
<dbReference type="EMBL" id="JAIWYP010000015">
    <property type="protein sequence ID" value="KAH3702354.1"/>
    <property type="molecule type" value="Genomic_DNA"/>
</dbReference>
<dbReference type="AlphaFoldDB" id="A0A9D3YP59"/>
<organism evidence="2 3">
    <name type="scientific">Dreissena polymorpha</name>
    <name type="common">Zebra mussel</name>
    <name type="synonym">Mytilus polymorpha</name>
    <dbReference type="NCBI Taxonomy" id="45954"/>
    <lineage>
        <taxon>Eukaryota</taxon>
        <taxon>Metazoa</taxon>
        <taxon>Spiralia</taxon>
        <taxon>Lophotrochozoa</taxon>
        <taxon>Mollusca</taxon>
        <taxon>Bivalvia</taxon>
        <taxon>Autobranchia</taxon>
        <taxon>Heteroconchia</taxon>
        <taxon>Euheterodonta</taxon>
        <taxon>Imparidentia</taxon>
        <taxon>Neoheterodontei</taxon>
        <taxon>Myida</taxon>
        <taxon>Dreissenoidea</taxon>
        <taxon>Dreissenidae</taxon>
        <taxon>Dreissena</taxon>
    </lineage>
</organism>
<sequence length="60" mass="6726">MWKLVCHALFISTVRLVKGNVEVITHSHHALFISTVRLVKGQSSCPVYFHSETREGKCGS</sequence>
<accession>A0A9D3YP59</accession>
<name>A0A9D3YP59_DREPO</name>
<evidence type="ECO:0000313" key="3">
    <source>
        <dbReference type="Proteomes" id="UP000828390"/>
    </source>
</evidence>
<comment type="caution">
    <text evidence="2">The sequence shown here is derived from an EMBL/GenBank/DDBJ whole genome shotgun (WGS) entry which is preliminary data.</text>
</comment>
<evidence type="ECO:0000256" key="1">
    <source>
        <dbReference type="SAM" id="SignalP"/>
    </source>
</evidence>
<keyword evidence="3" id="KW-1185">Reference proteome</keyword>
<proteinExistence type="predicted"/>
<reference evidence="2" key="1">
    <citation type="journal article" date="2019" name="bioRxiv">
        <title>The Genome of the Zebra Mussel, Dreissena polymorpha: A Resource for Invasive Species Research.</title>
        <authorList>
            <person name="McCartney M.A."/>
            <person name="Auch B."/>
            <person name="Kono T."/>
            <person name="Mallez S."/>
            <person name="Zhang Y."/>
            <person name="Obille A."/>
            <person name="Becker A."/>
            <person name="Abrahante J.E."/>
            <person name="Garbe J."/>
            <person name="Badalamenti J.P."/>
            <person name="Herman A."/>
            <person name="Mangelson H."/>
            <person name="Liachko I."/>
            <person name="Sullivan S."/>
            <person name="Sone E.D."/>
            <person name="Koren S."/>
            <person name="Silverstein K.A.T."/>
            <person name="Beckman K.B."/>
            <person name="Gohl D.M."/>
        </authorList>
    </citation>
    <scope>NUCLEOTIDE SEQUENCE</scope>
    <source>
        <strain evidence="2">Duluth1</strain>
        <tissue evidence="2">Whole animal</tissue>
    </source>
</reference>
<feature type="chain" id="PRO_5039330446" evidence="1">
    <location>
        <begin position="20"/>
        <end position="60"/>
    </location>
</feature>
<dbReference type="Proteomes" id="UP000828390">
    <property type="component" value="Unassembled WGS sequence"/>
</dbReference>
<gene>
    <name evidence="2" type="ORF">DPMN_077369</name>
</gene>
<evidence type="ECO:0000313" key="2">
    <source>
        <dbReference type="EMBL" id="KAH3702354.1"/>
    </source>
</evidence>
<reference evidence="2" key="2">
    <citation type="submission" date="2020-11" db="EMBL/GenBank/DDBJ databases">
        <authorList>
            <person name="McCartney M.A."/>
            <person name="Auch B."/>
            <person name="Kono T."/>
            <person name="Mallez S."/>
            <person name="Becker A."/>
            <person name="Gohl D.M."/>
            <person name="Silverstein K.A.T."/>
            <person name="Koren S."/>
            <person name="Bechman K.B."/>
            <person name="Herman A."/>
            <person name="Abrahante J.E."/>
            <person name="Garbe J."/>
        </authorList>
    </citation>
    <scope>NUCLEOTIDE SEQUENCE</scope>
    <source>
        <strain evidence="2">Duluth1</strain>
        <tissue evidence="2">Whole animal</tissue>
    </source>
</reference>
<keyword evidence="1" id="KW-0732">Signal</keyword>
<protein>
    <submittedName>
        <fullName evidence="2">Uncharacterized protein</fullName>
    </submittedName>
</protein>